<protein>
    <recommendedName>
        <fullName evidence="3">Phage head morphogenesis domain-containing protein</fullName>
    </recommendedName>
</protein>
<sequence length="305" mass="34024">MTLAEDAIKSAATRRLARSVVIKDAEAYERLYGELQTGMTNAWSEAMREGIAAALDRLRDLGPGKFTREDGETIMRVLEASVGPEAIAAAMREPVINLTDALFRTGAEEVGQAAGVAIAFARPDLDALDVLKTGNLYWVGNSWNIRTQNTIAKILEDYFTEGMTREGLTQRFAEDFAGMTDRSRHYWEMLADHTATKTREIGRVSGYERAGIERVQVRAQIDENTSEICRQMHGRIIEVTKMRAQATEYLDAISKRDEPRAKAAWAMNSDDDVDLSEIADEDLDASIASPPYHFRCRTITVAYFG</sequence>
<evidence type="ECO:0008006" key="3">
    <source>
        <dbReference type="Google" id="ProtNLM"/>
    </source>
</evidence>
<comment type="caution">
    <text evidence="1">The sequence shown here is derived from an EMBL/GenBank/DDBJ whole genome shotgun (WGS) entry which is preliminary data.</text>
</comment>
<evidence type="ECO:0000313" key="1">
    <source>
        <dbReference type="EMBL" id="KMW60772.1"/>
    </source>
</evidence>
<reference evidence="1 2" key="1">
    <citation type="submission" date="2015-06" db="EMBL/GenBank/DDBJ databases">
        <title>Draft genome sequence of an Alphaproteobacteria species associated to the Mediterranean sponge Oscarella lobularis.</title>
        <authorList>
            <person name="Jourda C."/>
            <person name="Santini S."/>
            <person name="Claverie J.-M."/>
        </authorList>
    </citation>
    <scope>NUCLEOTIDE SEQUENCE [LARGE SCALE GENOMIC DNA]</scope>
    <source>
        <strain evidence="1">IGS</strain>
    </source>
</reference>
<name>A0A0J9ED84_9RHOB</name>
<gene>
    <name evidence="1" type="ORF">AIOL_000937</name>
</gene>
<keyword evidence="2" id="KW-1185">Reference proteome</keyword>
<accession>A0A0J9ED84</accession>
<proteinExistence type="predicted"/>
<dbReference type="RefSeq" id="WP_049641809.1">
    <property type="nucleotide sequence ID" value="NZ_LFTY01000001.1"/>
</dbReference>
<dbReference type="STRING" id="1675527.AIOL_000937"/>
<dbReference type="OrthoDB" id="5362630at2"/>
<dbReference type="AlphaFoldDB" id="A0A0J9ED84"/>
<evidence type="ECO:0000313" key="2">
    <source>
        <dbReference type="Proteomes" id="UP000037178"/>
    </source>
</evidence>
<organism evidence="1 2">
    <name type="scientific">Candidatus Rhodobacter oscarellae</name>
    <dbReference type="NCBI Taxonomy" id="1675527"/>
    <lineage>
        <taxon>Bacteria</taxon>
        <taxon>Pseudomonadati</taxon>
        <taxon>Pseudomonadota</taxon>
        <taxon>Alphaproteobacteria</taxon>
        <taxon>Rhodobacterales</taxon>
        <taxon>Rhodobacter group</taxon>
        <taxon>Rhodobacter</taxon>
    </lineage>
</organism>
<dbReference type="PATRIC" id="fig|1675527.3.peg.998"/>
<dbReference type="EMBL" id="LFTY01000001">
    <property type="protein sequence ID" value="KMW60772.1"/>
    <property type="molecule type" value="Genomic_DNA"/>
</dbReference>
<dbReference type="Proteomes" id="UP000037178">
    <property type="component" value="Unassembled WGS sequence"/>
</dbReference>